<dbReference type="Gene3D" id="3.40.710.10">
    <property type="entry name" value="DD-peptidase/beta-lactamase superfamily"/>
    <property type="match status" value="1"/>
</dbReference>
<comment type="similarity">
    <text evidence="4">Belongs to the beta-lactamase family.</text>
</comment>
<comment type="similarity">
    <text evidence="1 5">Belongs to the class-C beta-lactamase family.</text>
</comment>
<dbReference type="InterPro" id="IPR051478">
    <property type="entry name" value="Beta-lactamase-like_AB/R"/>
</dbReference>
<gene>
    <name evidence="7" type="ORF">C5E16_11275</name>
</gene>
<sequence>MRSDWTGDAELREAAGRAHRTSWPAAVAVASPRRVLVATARADRRSAFEIGSISKVVTGMLYADAVRRGVVAPTTVLGELLPLTAHGEVASVTLVSLAVHASGLPRLAPGMHVLRRSVASSLRGANPYGDSLAELLEQTRGVRLGPRRPRYSNLGFQLLGHGLASADGRDYGRLVRDRFGDGFSTPARAEEIDAADLRGSSRTGRPVEAWVGEAVAPAGGIRAGVDTMGAFLRSLLDGSAPGLAALDPVAGLSPRVRIGAAWITLEHRGRTITWHNGMTGGFASWIGVDREAGVGAVVLSARQQAVDRAGFRLLGDAVAGGIDLS</sequence>
<dbReference type="SUPFAM" id="SSF56601">
    <property type="entry name" value="beta-lactamase/transpeptidase-like"/>
    <property type="match status" value="1"/>
</dbReference>
<dbReference type="GO" id="GO:0017001">
    <property type="term" value="P:antibiotic catabolic process"/>
    <property type="evidence" value="ECO:0007669"/>
    <property type="project" value="InterPro"/>
</dbReference>
<comment type="caution">
    <text evidence="7">The sequence shown here is derived from an EMBL/GenBank/DDBJ whole genome shotgun (WGS) entry which is preliminary data.</text>
</comment>
<dbReference type="Pfam" id="PF00144">
    <property type="entry name" value="Beta-lactamase"/>
    <property type="match status" value="1"/>
</dbReference>
<dbReference type="GO" id="GO:0008800">
    <property type="term" value="F:beta-lactamase activity"/>
    <property type="evidence" value="ECO:0007669"/>
    <property type="project" value="UniProtKB-UniRule"/>
</dbReference>
<dbReference type="Proteomes" id="UP000239241">
    <property type="component" value="Unassembled WGS sequence"/>
</dbReference>
<dbReference type="AlphaFoldDB" id="A0A2S5VSN3"/>
<evidence type="ECO:0000313" key="7">
    <source>
        <dbReference type="EMBL" id="PPF66564.1"/>
    </source>
</evidence>
<comment type="catalytic activity">
    <reaction evidence="5">
        <text>a beta-lactam + H2O = a substituted beta-amino acid</text>
        <dbReference type="Rhea" id="RHEA:20401"/>
        <dbReference type="ChEBI" id="CHEBI:15377"/>
        <dbReference type="ChEBI" id="CHEBI:35627"/>
        <dbReference type="ChEBI" id="CHEBI:140347"/>
        <dbReference type="EC" id="3.5.2.6"/>
    </reaction>
</comment>
<dbReference type="PROSITE" id="PS00336">
    <property type="entry name" value="BETA_LACTAMASE_C"/>
    <property type="match status" value="1"/>
</dbReference>
<dbReference type="InterPro" id="IPR012338">
    <property type="entry name" value="Beta-lactam/transpept-like"/>
</dbReference>
<accession>A0A2S5VSN3</accession>
<dbReference type="GO" id="GO:0046677">
    <property type="term" value="P:response to antibiotic"/>
    <property type="evidence" value="ECO:0007669"/>
    <property type="project" value="UniProtKB-UniRule"/>
</dbReference>
<evidence type="ECO:0000256" key="4">
    <source>
        <dbReference type="ARBA" id="ARBA00038473"/>
    </source>
</evidence>
<organism evidence="7 8">
    <name type="scientific">Clavibacter michiganensis</name>
    <dbReference type="NCBI Taxonomy" id="28447"/>
    <lineage>
        <taxon>Bacteria</taxon>
        <taxon>Bacillati</taxon>
        <taxon>Actinomycetota</taxon>
        <taxon>Actinomycetes</taxon>
        <taxon>Micrococcales</taxon>
        <taxon>Microbacteriaceae</taxon>
        <taxon>Clavibacter</taxon>
    </lineage>
</organism>
<feature type="domain" description="Beta-lactamase-related" evidence="6">
    <location>
        <begin position="25"/>
        <end position="309"/>
    </location>
</feature>
<evidence type="ECO:0000256" key="1">
    <source>
        <dbReference type="ARBA" id="ARBA00007840"/>
    </source>
</evidence>
<evidence type="ECO:0000256" key="3">
    <source>
        <dbReference type="ARBA" id="ARBA00023251"/>
    </source>
</evidence>
<keyword evidence="2 5" id="KW-0378">Hydrolase</keyword>
<protein>
    <recommendedName>
        <fullName evidence="5">Beta-lactamase</fullName>
        <ecNumber evidence="5">3.5.2.6</ecNumber>
    </recommendedName>
</protein>
<dbReference type="EMBL" id="PSXY01000019">
    <property type="protein sequence ID" value="PPF66564.1"/>
    <property type="molecule type" value="Genomic_DNA"/>
</dbReference>
<dbReference type="GO" id="GO:0030288">
    <property type="term" value="C:outer membrane-bounded periplasmic space"/>
    <property type="evidence" value="ECO:0007669"/>
    <property type="project" value="InterPro"/>
</dbReference>
<name>A0A2S5VSN3_9MICO</name>
<evidence type="ECO:0000256" key="2">
    <source>
        <dbReference type="ARBA" id="ARBA00022801"/>
    </source>
</evidence>
<evidence type="ECO:0000313" key="8">
    <source>
        <dbReference type="Proteomes" id="UP000239241"/>
    </source>
</evidence>
<dbReference type="PANTHER" id="PTHR22935:SF95">
    <property type="entry name" value="BETA-LACTAMASE-LIKE 1-RELATED"/>
    <property type="match status" value="1"/>
</dbReference>
<dbReference type="EC" id="3.5.2.6" evidence="5"/>
<keyword evidence="3 5" id="KW-0046">Antibiotic resistance</keyword>
<proteinExistence type="inferred from homology"/>
<dbReference type="PANTHER" id="PTHR22935">
    <property type="entry name" value="PENICILLIN-BINDING PROTEIN"/>
    <property type="match status" value="1"/>
</dbReference>
<dbReference type="InterPro" id="IPR001466">
    <property type="entry name" value="Beta-lactam-related"/>
</dbReference>
<reference evidence="7 8" key="1">
    <citation type="submission" date="2018-02" db="EMBL/GenBank/DDBJ databases">
        <title>Bacteriophage NCPPB3778 and a type I-E CRISPR drive the evolution of the US Biological Select Agent, Rathayibacter toxicus.</title>
        <authorList>
            <person name="Davis E.W.II."/>
            <person name="Tabima J.F."/>
            <person name="Weisberg A.J."/>
            <person name="Lopes L.D."/>
            <person name="Wiseman M.S."/>
            <person name="Wiseman M.S."/>
            <person name="Pupko T."/>
            <person name="Belcher M.S."/>
            <person name="Sechler A.J."/>
            <person name="Tancos M.A."/>
            <person name="Schroeder B.K."/>
            <person name="Murray T.D."/>
            <person name="Luster D.G."/>
            <person name="Schneider W.L."/>
            <person name="Rogers E."/>
            <person name="Andreote F.D."/>
            <person name="Grunwald N.J."/>
            <person name="Putnam M.L."/>
            <person name="Chang J.H."/>
        </authorList>
    </citation>
    <scope>NUCLEOTIDE SEQUENCE [LARGE SCALE GENOMIC DNA]</scope>
    <source>
        <strain evidence="7 8">AY1B3</strain>
    </source>
</reference>
<evidence type="ECO:0000256" key="5">
    <source>
        <dbReference type="RuleBase" id="RU361140"/>
    </source>
</evidence>
<evidence type="ECO:0000259" key="6">
    <source>
        <dbReference type="Pfam" id="PF00144"/>
    </source>
</evidence>
<dbReference type="InterPro" id="IPR001586">
    <property type="entry name" value="Beta-lactam_class-C_AS"/>
</dbReference>